<dbReference type="EMBL" id="CM055740">
    <property type="protein sequence ID" value="KAJ8002988.1"/>
    <property type="molecule type" value="Genomic_DNA"/>
</dbReference>
<evidence type="ECO:0000313" key="2">
    <source>
        <dbReference type="Proteomes" id="UP001157502"/>
    </source>
</evidence>
<keyword evidence="2" id="KW-1185">Reference proteome</keyword>
<gene>
    <name evidence="1" type="ORF">DPEC_G00164700</name>
</gene>
<dbReference type="Proteomes" id="UP001157502">
    <property type="component" value="Chromosome 13"/>
</dbReference>
<evidence type="ECO:0000313" key="1">
    <source>
        <dbReference type="EMBL" id="KAJ8002988.1"/>
    </source>
</evidence>
<organism evidence="1 2">
    <name type="scientific">Dallia pectoralis</name>
    <name type="common">Alaska blackfish</name>
    <dbReference type="NCBI Taxonomy" id="75939"/>
    <lineage>
        <taxon>Eukaryota</taxon>
        <taxon>Metazoa</taxon>
        <taxon>Chordata</taxon>
        <taxon>Craniata</taxon>
        <taxon>Vertebrata</taxon>
        <taxon>Euteleostomi</taxon>
        <taxon>Actinopterygii</taxon>
        <taxon>Neopterygii</taxon>
        <taxon>Teleostei</taxon>
        <taxon>Protacanthopterygii</taxon>
        <taxon>Esociformes</taxon>
        <taxon>Umbridae</taxon>
        <taxon>Dallia</taxon>
    </lineage>
</organism>
<name>A0ACC2GHB1_DALPE</name>
<accession>A0ACC2GHB1</accession>
<proteinExistence type="predicted"/>
<reference evidence="1" key="1">
    <citation type="submission" date="2021-05" db="EMBL/GenBank/DDBJ databases">
        <authorList>
            <person name="Pan Q."/>
            <person name="Jouanno E."/>
            <person name="Zahm M."/>
            <person name="Klopp C."/>
            <person name="Cabau C."/>
            <person name="Louis A."/>
            <person name="Berthelot C."/>
            <person name="Parey E."/>
            <person name="Roest Crollius H."/>
            <person name="Montfort J."/>
            <person name="Robinson-Rechavi M."/>
            <person name="Bouchez O."/>
            <person name="Lampietro C."/>
            <person name="Lopez Roques C."/>
            <person name="Donnadieu C."/>
            <person name="Postlethwait J."/>
            <person name="Bobe J."/>
            <person name="Dillon D."/>
            <person name="Chandos A."/>
            <person name="von Hippel F."/>
            <person name="Guiguen Y."/>
        </authorList>
    </citation>
    <scope>NUCLEOTIDE SEQUENCE</scope>
    <source>
        <strain evidence="1">YG-Jan2019</strain>
    </source>
</reference>
<protein>
    <submittedName>
        <fullName evidence="1">Uncharacterized protein</fullName>
    </submittedName>
</protein>
<comment type="caution">
    <text evidence="1">The sequence shown here is derived from an EMBL/GenBank/DDBJ whole genome shotgun (WGS) entry which is preliminary data.</text>
</comment>
<sequence length="251" mass="28123">MELLNETQLGSPSHIIIHTGTNELHAQQERVATSLNKVIEKATSTFPNTKIVVSTLLPRTDIHPATIQRINASLSRDCALKPNVHLAHHPTLNLDCLYDHVHLYKEVIPSFAKTLKDVSLGRQTTKSHRSNGAASTPPRPIRHPMRFRDKAPLLREEDRQPHNLTPQLNPTPTNYRYEPHPVRPKALLPPNPIRKTNRQTDIRRNCPAQHATIIESEERLGSAVKPSQMGHTRWTDSGLPVESDGAPGPPQ</sequence>